<dbReference type="RefSeq" id="WP_264791001.1">
    <property type="nucleotide sequence ID" value="NZ_AP026867.1"/>
</dbReference>
<dbReference type="InterPro" id="IPR051100">
    <property type="entry name" value="DnaJ_subfamily_B/C"/>
</dbReference>
<keyword evidence="5" id="KW-1185">Reference proteome</keyword>
<dbReference type="PANTHER" id="PTHR43908:SF3">
    <property type="entry name" value="AT29763P-RELATED"/>
    <property type="match status" value="1"/>
</dbReference>
<dbReference type="GO" id="GO:0030544">
    <property type="term" value="F:Hsp70 protein binding"/>
    <property type="evidence" value="ECO:0007669"/>
    <property type="project" value="TreeGrafter"/>
</dbReference>
<sequence length="259" mass="29660">MKDYYYILGINKRATAAEIQRAYQKLSLKFHPEKNGHDPFFEGHYQQIKEAYQVLSDDHKRFRYDKALGDELSAEVDKILDGPAPTISSFFASKKASQKGEVLTISWEVLNAEEVHIDMIGDVASNGTQTIRLMESTTTKEYLTIELRASNRYSDKISTKTLSIKNLAYSPQEAALKRRQEVVLDKKNKTIEETSKPVSKKKKTTKQKNTRKPTSNKSSSNKQSINRRREEGAAYILIAVMFFIIVIMLYIIHSINPIF</sequence>
<dbReference type="AlphaFoldDB" id="A0A915YAY5"/>
<dbReference type="PANTHER" id="PTHR43908">
    <property type="entry name" value="AT29763P-RELATED"/>
    <property type="match status" value="1"/>
</dbReference>
<dbReference type="PROSITE" id="PS50076">
    <property type="entry name" value="DNAJ_2"/>
    <property type="match status" value="1"/>
</dbReference>
<protein>
    <submittedName>
        <fullName evidence="4">J domain-containing protein</fullName>
    </submittedName>
</protein>
<dbReference type="Pfam" id="PF00226">
    <property type="entry name" value="DnaJ"/>
    <property type="match status" value="1"/>
</dbReference>
<dbReference type="Proteomes" id="UP001060919">
    <property type="component" value="Chromosome"/>
</dbReference>
<feature type="transmembrane region" description="Helical" evidence="2">
    <location>
        <begin position="232"/>
        <end position="252"/>
    </location>
</feature>
<feature type="compositionally biased region" description="Basic residues" evidence="1">
    <location>
        <begin position="198"/>
        <end position="211"/>
    </location>
</feature>
<accession>A0A915YAY5</accession>
<dbReference type="Gene3D" id="1.10.287.110">
    <property type="entry name" value="DnaJ domain"/>
    <property type="match status" value="1"/>
</dbReference>
<evidence type="ECO:0000256" key="2">
    <source>
        <dbReference type="SAM" id="Phobius"/>
    </source>
</evidence>
<keyword evidence="2" id="KW-0812">Transmembrane</keyword>
<dbReference type="KEGG" id="aup:AsAng_0003340"/>
<dbReference type="GO" id="GO:0071218">
    <property type="term" value="P:cellular response to misfolded protein"/>
    <property type="evidence" value="ECO:0007669"/>
    <property type="project" value="TreeGrafter"/>
</dbReference>
<keyword evidence="2" id="KW-0472">Membrane</keyword>
<dbReference type="SUPFAM" id="SSF46565">
    <property type="entry name" value="Chaperone J-domain"/>
    <property type="match status" value="1"/>
</dbReference>
<keyword evidence="2" id="KW-1133">Transmembrane helix</keyword>
<dbReference type="SMART" id="SM00271">
    <property type="entry name" value="DnaJ"/>
    <property type="match status" value="1"/>
</dbReference>
<name>A0A915YAY5_9BACT</name>
<evidence type="ECO:0000313" key="5">
    <source>
        <dbReference type="Proteomes" id="UP001060919"/>
    </source>
</evidence>
<gene>
    <name evidence="4" type="ORF">AsAng_0003340</name>
</gene>
<dbReference type="PRINTS" id="PR00625">
    <property type="entry name" value="JDOMAIN"/>
</dbReference>
<dbReference type="InterPro" id="IPR036869">
    <property type="entry name" value="J_dom_sf"/>
</dbReference>
<evidence type="ECO:0000259" key="3">
    <source>
        <dbReference type="PROSITE" id="PS50076"/>
    </source>
</evidence>
<evidence type="ECO:0000313" key="4">
    <source>
        <dbReference type="EMBL" id="BDS09630.1"/>
    </source>
</evidence>
<feature type="region of interest" description="Disordered" evidence="1">
    <location>
        <begin position="187"/>
        <end position="226"/>
    </location>
</feature>
<organism evidence="4 5">
    <name type="scientific">Aureispira anguillae</name>
    <dbReference type="NCBI Taxonomy" id="2864201"/>
    <lineage>
        <taxon>Bacteria</taxon>
        <taxon>Pseudomonadati</taxon>
        <taxon>Bacteroidota</taxon>
        <taxon>Saprospiria</taxon>
        <taxon>Saprospirales</taxon>
        <taxon>Saprospiraceae</taxon>
        <taxon>Aureispira</taxon>
    </lineage>
</organism>
<proteinExistence type="predicted"/>
<reference evidence="4" key="1">
    <citation type="submission" date="2022-09" db="EMBL/GenBank/DDBJ databases">
        <title>Aureispira anguillicida sp. nov., isolated from Leptocephalus of Japanese eel Anguilla japonica.</title>
        <authorList>
            <person name="Yuasa K."/>
            <person name="Mekata T."/>
            <person name="Ikunari K."/>
        </authorList>
    </citation>
    <scope>NUCLEOTIDE SEQUENCE</scope>
    <source>
        <strain evidence="4">EL160426</strain>
    </source>
</reference>
<dbReference type="InterPro" id="IPR001623">
    <property type="entry name" value="DnaJ_domain"/>
</dbReference>
<dbReference type="EMBL" id="AP026867">
    <property type="protein sequence ID" value="BDS09630.1"/>
    <property type="molecule type" value="Genomic_DNA"/>
</dbReference>
<dbReference type="CDD" id="cd06257">
    <property type="entry name" value="DnaJ"/>
    <property type="match status" value="1"/>
</dbReference>
<feature type="domain" description="J" evidence="3">
    <location>
        <begin position="3"/>
        <end position="68"/>
    </location>
</feature>
<evidence type="ECO:0000256" key="1">
    <source>
        <dbReference type="SAM" id="MobiDB-lite"/>
    </source>
</evidence>
<feature type="compositionally biased region" description="Low complexity" evidence="1">
    <location>
        <begin position="212"/>
        <end position="224"/>
    </location>
</feature>